<dbReference type="SMART" id="SM01130">
    <property type="entry name" value="DHDPS"/>
    <property type="match status" value="1"/>
</dbReference>
<dbReference type="AlphaFoldDB" id="A0A229P1Z4"/>
<feature type="binding site" evidence="6">
    <location>
        <position position="217"/>
    </location>
    <ligand>
        <name>pyruvate</name>
        <dbReference type="ChEBI" id="CHEBI:15361"/>
    </ligand>
</feature>
<dbReference type="GO" id="GO:0044281">
    <property type="term" value="P:small molecule metabolic process"/>
    <property type="evidence" value="ECO:0007669"/>
    <property type="project" value="UniProtKB-ARBA"/>
</dbReference>
<evidence type="ECO:0000256" key="3">
    <source>
        <dbReference type="ARBA" id="ARBA00023270"/>
    </source>
</evidence>
<evidence type="ECO:0000256" key="5">
    <source>
        <dbReference type="PIRSR" id="PIRSR001365-1"/>
    </source>
</evidence>
<dbReference type="PRINTS" id="PR00146">
    <property type="entry name" value="DHPICSNTHASE"/>
</dbReference>
<dbReference type="PROSITE" id="PS00666">
    <property type="entry name" value="DHDPS_2"/>
    <property type="match status" value="1"/>
</dbReference>
<dbReference type="PANTHER" id="PTHR12128">
    <property type="entry name" value="DIHYDRODIPICOLINATE SYNTHASE"/>
    <property type="match status" value="1"/>
</dbReference>
<evidence type="ECO:0008006" key="9">
    <source>
        <dbReference type="Google" id="ProtNLM"/>
    </source>
</evidence>
<evidence type="ECO:0000313" key="7">
    <source>
        <dbReference type="EMBL" id="OXM16283.1"/>
    </source>
</evidence>
<dbReference type="OrthoDB" id="9771791at2"/>
<dbReference type="InterPro" id="IPR002220">
    <property type="entry name" value="DapA-like"/>
</dbReference>
<dbReference type="EMBL" id="NMUQ01000001">
    <property type="protein sequence ID" value="OXM16283.1"/>
    <property type="molecule type" value="Genomic_DNA"/>
</dbReference>
<dbReference type="GO" id="GO:0008840">
    <property type="term" value="F:4-hydroxy-tetrahydrodipicolinate synthase activity"/>
    <property type="evidence" value="ECO:0007669"/>
    <property type="project" value="TreeGrafter"/>
</dbReference>
<dbReference type="InterPro" id="IPR013785">
    <property type="entry name" value="Aldolase_TIM"/>
</dbReference>
<keyword evidence="8" id="KW-1185">Reference proteome</keyword>
<dbReference type="InterPro" id="IPR020625">
    <property type="entry name" value="Schiff_base-form_aldolases_AS"/>
</dbReference>
<dbReference type="RefSeq" id="WP_089523367.1">
    <property type="nucleotide sequence ID" value="NZ_NMUQ01000001.1"/>
</dbReference>
<protein>
    <recommendedName>
        <fullName evidence="9">Dihydrodipicolinate synthase family protein</fullName>
    </recommendedName>
</protein>
<dbReference type="PIRSF" id="PIRSF001365">
    <property type="entry name" value="DHDPS"/>
    <property type="match status" value="1"/>
</dbReference>
<comment type="caution">
    <text evidence="7">The sequence shown here is derived from an EMBL/GenBank/DDBJ whole genome shotgun (WGS) entry which is preliminary data.</text>
</comment>
<reference evidence="7 8" key="1">
    <citation type="submission" date="2017-07" db="EMBL/GenBank/DDBJ databases">
        <title>Paenibacillus herberti R33 genome sequencing and assembly.</title>
        <authorList>
            <person name="Su W."/>
        </authorList>
    </citation>
    <scope>NUCLEOTIDE SEQUENCE [LARGE SCALE GENOMIC DNA]</scope>
    <source>
        <strain evidence="7 8">R33</strain>
    </source>
</reference>
<evidence type="ECO:0000313" key="8">
    <source>
        <dbReference type="Proteomes" id="UP000215145"/>
    </source>
</evidence>
<comment type="similarity">
    <text evidence="1 4">Belongs to the DapA family.</text>
</comment>
<feature type="active site" description="Schiff-base intermediate with substrate" evidence="5">
    <location>
        <position position="175"/>
    </location>
</feature>
<evidence type="ECO:0000256" key="1">
    <source>
        <dbReference type="ARBA" id="ARBA00007592"/>
    </source>
</evidence>
<dbReference type="Proteomes" id="UP000215145">
    <property type="component" value="Unassembled WGS sequence"/>
</dbReference>
<keyword evidence="2 4" id="KW-0456">Lyase</keyword>
<organism evidence="7 8">
    <name type="scientific">Paenibacillus herberti</name>
    <dbReference type="NCBI Taxonomy" id="1619309"/>
    <lineage>
        <taxon>Bacteria</taxon>
        <taxon>Bacillati</taxon>
        <taxon>Bacillota</taxon>
        <taxon>Bacilli</taxon>
        <taxon>Bacillales</taxon>
        <taxon>Paenibacillaceae</taxon>
        <taxon>Paenibacillus</taxon>
    </lineage>
</organism>
<dbReference type="SUPFAM" id="SSF51569">
    <property type="entry name" value="Aldolase"/>
    <property type="match status" value="1"/>
</dbReference>
<sequence>MAQSSIPDSSKSLNGIISAMVTPLLASGDDVDLEGVKSLVYFLLDKGIHGLFPLGSTGEGVLLTEGVRMKMAEMVMQEVQGQVPVIVHSGAFKVGEVIRLSNHAKDIGADGVSVIPPSYYSMDEQALLQYFSMIAEELDPFPIYLYNIPSNAKNAISIPLFAKLSQKHLNIHGMKESSMDFSNFYELVQAARPEQIKLMGNDDQIFASLCIGGNGAISAGSTAVPEPYIELYRAYVEGDLSKAFYWQTICSKVKKMLVKSCPVAPHKKVLQLRNVMADKVSPPLRQLNENELADLQSSLKDLGYFSYPS</sequence>
<dbReference type="CDD" id="cd00408">
    <property type="entry name" value="DHDPS-like"/>
    <property type="match status" value="1"/>
</dbReference>
<name>A0A229P1Z4_9BACL</name>
<evidence type="ECO:0000256" key="4">
    <source>
        <dbReference type="PIRNR" id="PIRNR001365"/>
    </source>
</evidence>
<dbReference type="PANTHER" id="PTHR12128:SF66">
    <property type="entry name" value="4-HYDROXY-2-OXOGLUTARATE ALDOLASE, MITOCHONDRIAL"/>
    <property type="match status" value="1"/>
</dbReference>
<gene>
    <name evidence="7" type="ORF">CGZ75_06235</name>
</gene>
<evidence type="ECO:0000256" key="6">
    <source>
        <dbReference type="PIRSR" id="PIRSR001365-2"/>
    </source>
</evidence>
<proteinExistence type="inferred from homology"/>
<dbReference type="Gene3D" id="3.20.20.70">
    <property type="entry name" value="Aldolase class I"/>
    <property type="match status" value="1"/>
</dbReference>
<accession>A0A229P1Z4</accession>
<dbReference type="Pfam" id="PF00701">
    <property type="entry name" value="DHDPS"/>
    <property type="match status" value="1"/>
</dbReference>
<feature type="binding site" evidence="6">
    <location>
        <position position="57"/>
    </location>
    <ligand>
        <name>pyruvate</name>
        <dbReference type="ChEBI" id="CHEBI:15361"/>
    </ligand>
</feature>
<feature type="active site" description="Proton donor/acceptor" evidence="5">
    <location>
        <position position="146"/>
    </location>
</feature>
<evidence type="ECO:0000256" key="2">
    <source>
        <dbReference type="ARBA" id="ARBA00023239"/>
    </source>
</evidence>
<keyword evidence="3" id="KW-0704">Schiff base</keyword>